<keyword evidence="4 5" id="KW-0560">Oxidoreductase</keyword>
<keyword evidence="5" id="KW-0547">Nucleotide-binding</keyword>
<gene>
    <name evidence="7" type="primary">wrbA</name>
    <name evidence="7" type="ordered locus">LFE_1864</name>
</gene>
<comment type="catalytic activity">
    <reaction evidence="5">
        <text>a quinone + NADPH + H(+) = a quinol + NADP(+)</text>
        <dbReference type="Rhea" id="RHEA:46164"/>
        <dbReference type="ChEBI" id="CHEBI:15378"/>
        <dbReference type="ChEBI" id="CHEBI:24646"/>
        <dbReference type="ChEBI" id="CHEBI:57783"/>
        <dbReference type="ChEBI" id="CHEBI:58349"/>
        <dbReference type="ChEBI" id="CHEBI:132124"/>
        <dbReference type="EC" id="1.6.5.2"/>
    </reaction>
</comment>
<protein>
    <recommendedName>
        <fullName evidence="5">NAD(P)H dehydrogenase (quinone)</fullName>
        <ecNumber evidence="5">1.6.5.2</ecNumber>
    </recommendedName>
    <alternativeName>
        <fullName evidence="5">NAD(P)H:quinone oxidoreductase</fullName>
        <shortName evidence="5">NQO</shortName>
    </alternativeName>
</protein>
<feature type="binding site" evidence="5">
    <location>
        <position position="135"/>
    </location>
    <ligand>
        <name>FMN</name>
        <dbReference type="ChEBI" id="CHEBI:58210"/>
    </ligand>
</feature>
<keyword evidence="5" id="KW-0521">NADP</keyword>
<dbReference type="OrthoDB" id="9801479at2"/>
<dbReference type="PANTHER" id="PTHR30546:SF23">
    <property type="entry name" value="FLAVOPROTEIN-LIKE PROTEIN YCP4-RELATED"/>
    <property type="match status" value="1"/>
</dbReference>
<dbReference type="GO" id="GO:0016020">
    <property type="term" value="C:membrane"/>
    <property type="evidence" value="ECO:0007669"/>
    <property type="project" value="TreeGrafter"/>
</dbReference>
<dbReference type="HOGENOM" id="CLU_051402_0_2_0"/>
<comment type="caution">
    <text evidence="5">Lacks conserved residue(s) required for the propagation of feature annotation.</text>
</comment>
<dbReference type="InterPro" id="IPR037513">
    <property type="entry name" value="NQO"/>
</dbReference>
<name>I0IQJ3_LEPFC</name>
<dbReference type="NCBIfam" id="NF002999">
    <property type="entry name" value="PRK03767.1"/>
    <property type="match status" value="1"/>
</dbReference>
<dbReference type="GO" id="GO:0008753">
    <property type="term" value="F:NADPH dehydrogenase (quinone) activity"/>
    <property type="evidence" value="ECO:0007669"/>
    <property type="project" value="RHEA"/>
</dbReference>
<evidence type="ECO:0000256" key="5">
    <source>
        <dbReference type="HAMAP-Rule" id="MF_01017"/>
    </source>
</evidence>
<dbReference type="InterPro" id="IPR008254">
    <property type="entry name" value="Flavodoxin/NO_synth"/>
</dbReference>
<dbReference type="SUPFAM" id="SSF52218">
    <property type="entry name" value="Flavoproteins"/>
    <property type="match status" value="1"/>
</dbReference>
<feature type="binding site" evidence="5">
    <location>
        <begin position="79"/>
        <end position="81"/>
    </location>
    <ligand>
        <name>FMN</name>
        <dbReference type="ChEBI" id="CHEBI:58210"/>
    </ligand>
</feature>
<keyword evidence="2 5" id="KW-0285">Flavoprotein</keyword>
<evidence type="ECO:0000259" key="6">
    <source>
        <dbReference type="PROSITE" id="PS50902"/>
    </source>
</evidence>
<dbReference type="PROSITE" id="PS50902">
    <property type="entry name" value="FLAVODOXIN_LIKE"/>
    <property type="match status" value="1"/>
</dbReference>
<reference evidence="7 8" key="1">
    <citation type="journal article" date="2012" name="J. Bacteriol.">
        <title>Complete Genome Sequence of Leptospirillum ferrooxidans Strain C2-3, Isolated from a Fresh Volcanic Ash Deposit on the Island of Miyake, Japan.</title>
        <authorList>
            <person name="Fujimura R."/>
            <person name="Sato Y."/>
            <person name="Nishizawa T."/>
            <person name="Oshima K."/>
            <person name="Kim S.-W."/>
            <person name="Hattori M."/>
            <person name="Kamijo T."/>
            <person name="Ohta H."/>
        </authorList>
    </citation>
    <scope>NUCLEOTIDE SEQUENCE [LARGE SCALE GENOMIC DNA]</scope>
    <source>
        <strain evidence="7 8">C2-3</strain>
    </source>
</reference>
<dbReference type="InterPro" id="IPR010089">
    <property type="entry name" value="Flavoprotein_WrbA-like"/>
</dbReference>
<reference evidence="8" key="2">
    <citation type="submission" date="2012-03" db="EMBL/GenBank/DDBJ databases">
        <title>The complete genome sequence of the pioneer microbe on fresh volcanic deposit, Leptospirillum ferrooxidans strain C2-3.</title>
        <authorList>
            <person name="Fujimura R."/>
            <person name="Sato Y."/>
            <person name="Nishizawa T."/>
            <person name="Nanba K."/>
            <person name="Oshima K."/>
            <person name="Hattori M."/>
            <person name="Kamijo T."/>
            <person name="Ohta H."/>
        </authorList>
    </citation>
    <scope>NUCLEOTIDE SEQUENCE [LARGE SCALE GENOMIC DNA]</scope>
    <source>
        <strain evidence="8">C2-3</strain>
    </source>
</reference>
<dbReference type="FunFam" id="3.40.50.360:FF:000001">
    <property type="entry name" value="NAD(P)H dehydrogenase (Quinone) FQR1-like"/>
    <property type="match status" value="1"/>
</dbReference>
<dbReference type="RefSeq" id="WP_014450026.1">
    <property type="nucleotide sequence ID" value="NC_017094.1"/>
</dbReference>
<dbReference type="GO" id="GO:0050661">
    <property type="term" value="F:NADP binding"/>
    <property type="evidence" value="ECO:0007669"/>
    <property type="project" value="UniProtKB-UniRule"/>
</dbReference>
<dbReference type="HAMAP" id="MF_01017">
    <property type="entry name" value="NQOR"/>
    <property type="match status" value="1"/>
</dbReference>
<organism evidence="7 8">
    <name type="scientific">Leptospirillum ferrooxidans (strain C2-3)</name>
    <dbReference type="NCBI Taxonomy" id="1162668"/>
    <lineage>
        <taxon>Bacteria</taxon>
        <taxon>Pseudomonadati</taxon>
        <taxon>Nitrospirota</taxon>
        <taxon>Nitrospiria</taxon>
        <taxon>Nitrospirales</taxon>
        <taxon>Nitrospiraceae</taxon>
        <taxon>Leptospirillum</taxon>
    </lineage>
</organism>
<dbReference type="Gene3D" id="3.40.50.360">
    <property type="match status" value="1"/>
</dbReference>
<dbReference type="AlphaFoldDB" id="I0IQJ3"/>
<sequence length="200" mass="21132">MAKILVLFYSTWGHVQTLAEEVAFGAGERGESEVFVKRVPETMAEETLVRIGGLVNSPYDVASPGELSEYDAIIFGTPTRFGNMSSQMRTFLDQTGEIWSNGGLIGKIGSVFVSTASQHGGHETTIISFHTTLLHHGMLIAGVPYSCPELSGASEVTGGSPYGAGTIAGGDGARLPSARERAIARFQGQHVASLAVRLFG</sequence>
<dbReference type="PANTHER" id="PTHR30546">
    <property type="entry name" value="FLAVODOXIN-RELATED PROTEIN WRBA-RELATED"/>
    <property type="match status" value="1"/>
</dbReference>
<keyword evidence="3 5" id="KW-0288">FMN</keyword>
<comment type="catalytic activity">
    <reaction evidence="5">
        <text>a quinone + NADH + H(+) = a quinol + NAD(+)</text>
        <dbReference type="Rhea" id="RHEA:46160"/>
        <dbReference type="ChEBI" id="CHEBI:15378"/>
        <dbReference type="ChEBI" id="CHEBI:24646"/>
        <dbReference type="ChEBI" id="CHEBI:57540"/>
        <dbReference type="ChEBI" id="CHEBI:57945"/>
        <dbReference type="ChEBI" id="CHEBI:132124"/>
        <dbReference type="EC" id="1.6.5.2"/>
    </reaction>
</comment>
<dbReference type="eggNOG" id="COG0655">
    <property type="taxonomic scope" value="Bacteria"/>
</dbReference>
<feature type="binding site" evidence="5">
    <location>
        <begin position="10"/>
        <end position="15"/>
    </location>
    <ligand>
        <name>FMN</name>
        <dbReference type="ChEBI" id="CHEBI:58210"/>
    </ligand>
</feature>
<dbReference type="PATRIC" id="fig|1162668.3.peg.2218"/>
<accession>I0IQJ3</accession>
<feature type="binding site" evidence="5">
    <location>
        <position position="12"/>
    </location>
    <ligand>
        <name>NAD(+)</name>
        <dbReference type="ChEBI" id="CHEBI:57540"/>
    </ligand>
</feature>
<feature type="binding site" evidence="5">
    <location>
        <position position="99"/>
    </location>
    <ligand>
        <name>substrate</name>
    </ligand>
</feature>
<dbReference type="STRING" id="1162668.LFE_1864"/>
<evidence type="ECO:0000256" key="3">
    <source>
        <dbReference type="ARBA" id="ARBA00022643"/>
    </source>
</evidence>
<dbReference type="EMBL" id="AP012342">
    <property type="protein sequence ID" value="BAM07542.1"/>
    <property type="molecule type" value="Genomic_DNA"/>
</dbReference>
<dbReference type="EC" id="1.6.5.2" evidence="5"/>
<dbReference type="Proteomes" id="UP000007382">
    <property type="component" value="Chromosome"/>
</dbReference>
<evidence type="ECO:0000256" key="4">
    <source>
        <dbReference type="ARBA" id="ARBA00023002"/>
    </source>
</evidence>
<keyword evidence="8" id="KW-1185">Reference proteome</keyword>
<dbReference type="KEGG" id="lfc:LFE_1864"/>
<dbReference type="InterPro" id="IPR005025">
    <property type="entry name" value="FMN_Rdtase-like_dom"/>
</dbReference>
<evidence type="ECO:0000313" key="8">
    <source>
        <dbReference type="Proteomes" id="UP000007382"/>
    </source>
</evidence>
<comment type="similarity">
    <text evidence="1 5">Belongs to the WrbA family.</text>
</comment>
<evidence type="ECO:0000256" key="2">
    <source>
        <dbReference type="ARBA" id="ARBA00022630"/>
    </source>
</evidence>
<dbReference type="GO" id="GO:0010181">
    <property type="term" value="F:FMN binding"/>
    <property type="evidence" value="ECO:0007669"/>
    <property type="project" value="InterPro"/>
</dbReference>
<evidence type="ECO:0000256" key="1">
    <source>
        <dbReference type="ARBA" id="ARBA00006961"/>
    </source>
</evidence>
<dbReference type="GO" id="GO:0051287">
    <property type="term" value="F:NAD binding"/>
    <property type="evidence" value="ECO:0007669"/>
    <property type="project" value="UniProtKB-UniRule"/>
</dbReference>
<dbReference type="InterPro" id="IPR029039">
    <property type="entry name" value="Flavoprotein-like_sf"/>
</dbReference>
<dbReference type="GO" id="GO:0050660">
    <property type="term" value="F:flavin adenine dinucleotide binding"/>
    <property type="evidence" value="ECO:0007669"/>
    <property type="project" value="UniProtKB-UniRule"/>
</dbReference>
<feature type="domain" description="Flavodoxin-like" evidence="6">
    <location>
        <begin position="4"/>
        <end position="191"/>
    </location>
</feature>
<proteinExistence type="inferred from homology"/>
<evidence type="ECO:0000313" key="7">
    <source>
        <dbReference type="EMBL" id="BAM07542.1"/>
    </source>
</evidence>
<dbReference type="GO" id="GO:0050136">
    <property type="term" value="F:NADH dehydrogenase (quinone) (non-electrogenic) activity"/>
    <property type="evidence" value="ECO:0007669"/>
    <property type="project" value="RHEA"/>
</dbReference>
<comment type="cofactor">
    <cofactor evidence="5">
        <name>FMN</name>
        <dbReference type="ChEBI" id="CHEBI:58210"/>
    </cofactor>
    <text evidence="5">Binds 1 FMN per monomer.</text>
</comment>
<keyword evidence="5" id="KW-0520">NAD</keyword>
<dbReference type="NCBIfam" id="TIGR01755">
    <property type="entry name" value="flav_wrbA"/>
    <property type="match status" value="1"/>
</dbReference>
<dbReference type="Pfam" id="PF03358">
    <property type="entry name" value="FMN_red"/>
    <property type="match status" value="1"/>
</dbReference>